<evidence type="ECO:0000256" key="18">
    <source>
        <dbReference type="ARBA" id="ARBA00044632"/>
    </source>
</evidence>
<protein>
    <recommendedName>
        <fullName evidence="5">DNA polymerase beta</fullName>
        <ecNumber evidence="3">2.7.7.7</ecNumber>
        <ecNumber evidence="4">4.2.99.18</ecNumber>
    </recommendedName>
    <alternativeName>
        <fullName evidence="16">5'-deoxyribose-phosphate lyase</fullName>
    </alternativeName>
    <alternativeName>
        <fullName evidence="17">AP lyase</fullName>
    </alternativeName>
</protein>
<dbReference type="InterPro" id="IPR050243">
    <property type="entry name" value="PHP_phosphatase"/>
</dbReference>
<comment type="function">
    <text evidence="20">Repair polymerase that plays a key role in base-excision repair. During this process, the damaged base is excised by specific DNA glycosylases, the DNA backbone is nicked at the abasic site by an apurinic/apyrimidic (AP) endonuclease, and POLB removes 5'-deoxyribose-phosphate from the preincised AP site acting as a 5'-deoxyribose-phosphate lyase (5'-dRP lyase); through its DNA polymerase activity, it adds one nucleotide to the 3' end of the arising single-nucleotide gap. Conducts 'gap-filling' DNA synthesis in a stepwise distributive fashion rather than in a processive fashion as for other DNA polymerases. It is also able to cleave sugar-phosphate bonds 3' to an intact AP site, acting as an AP lyase.</text>
</comment>
<keyword evidence="8" id="KW-0808">Transferase</keyword>
<organism evidence="25 26">
    <name type="scientific">candidate division WOR-3 bacterium 4484_18</name>
    <dbReference type="NCBI Taxonomy" id="2020626"/>
    <lineage>
        <taxon>Bacteria</taxon>
        <taxon>Bacteria division WOR-3</taxon>
    </lineage>
</organism>
<dbReference type="Pfam" id="PF14520">
    <property type="entry name" value="HHH_5"/>
    <property type="match status" value="1"/>
</dbReference>
<evidence type="ECO:0000256" key="16">
    <source>
        <dbReference type="ARBA" id="ARBA00035717"/>
    </source>
</evidence>
<dbReference type="InterPro" id="IPR016195">
    <property type="entry name" value="Pol/histidinol_Pase-like"/>
</dbReference>
<dbReference type="CDD" id="cd07436">
    <property type="entry name" value="PHP_PolX"/>
    <property type="match status" value="1"/>
</dbReference>
<dbReference type="EMBL" id="NMUJ01000034">
    <property type="protein sequence ID" value="OYV02941.1"/>
    <property type="molecule type" value="Genomic_DNA"/>
</dbReference>
<comment type="caution">
    <text evidence="25">The sequence shown here is derived from an EMBL/GenBank/DDBJ whole genome shotgun (WGS) entry which is preliminary data.</text>
</comment>
<evidence type="ECO:0000259" key="24">
    <source>
        <dbReference type="SMART" id="SM00483"/>
    </source>
</evidence>
<keyword evidence="12" id="KW-0832">Ubl conjugation</keyword>
<dbReference type="InterPro" id="IPR004013">
    <property type="entry name" value="PHP_dom"/>
</dbReference>
<dbReference type="InterPro" id="IPR043519">
    <property type="entry name" value="NT_sf"/>
</dbReference>
<dbReference type="InterPro" id="IPR047967">
    <property type="entry name" value="PolX_PHP"/>
</dbReference>
<reference evidence="26" key="1">
    <citation type="submission" date="2017-07" db="EMBL/GenBank/DDBJ databases">
        <title>Novel pathways for hydrocarbon cycling and metabolic interdependencies in hydrothermal sediment communities.</title>
        <authorList>
            <person name="Dombrowski N."/>
            <person name="Seitz K."/>
            <person name="Teske A."/>
            <person name="Baker B."/>
        </authorList>
    </citation>
    <scope>NUCLEOTIDE SEQUENCE [LARGE SCALE GENOMIC DNA]</scope>
</reference>
<dbReference type="SMART" id="SM00483">
    <property type="entry name" value="POLXc"/>
    <property type="match status" value="1"/>
</dbReference>
<comment type="cofactor">
    <cofactor evidence="1">
        <name>Mg(2+)</name>
        <dbReference type="ChEBI" id="CHEBI:18420"/>
    </cofactor>
</comment>
<evidence type="ECO:0000256" key="2">
    <source>
        <dbReference type="ARBA" id="ARBA00004496"/>
    </source>
</evidence>
<keyword evidence="13" id="KW-0239">DNA-directed DNA polymerase</keyword>
<evidence type="ECO:0000256" key="4">
    <source>
        <dbReference type="ARBA" id="ARBA00012720"/>
    </source>
</evidence>
<dbReference type="Pfam" id="PF14716">
    <property type="entry name" value="HHH_8"/>
    <property type="match status" value="1"/>
</dbReference>
<dbReference type="Proteomes" id="UP000216312">
    <property type="component" value="Unassembled WGS sequence"/>
</dbReference>
<name>A0A257LW10_UNCW3</name>
<keyword evidence="6" id="KW-0488">Methylation</keyword>
<dbReference type="Gene3D" id="3.20.20.140">
    <property type="entry name" value="Metal-dependent hydrolases"/>
    <property type="match status" value="1"/>
</dbReference>
<dbReference type="InterPro" id="IPR029398">
    <property type="entry name" value="PolB_thumb"/>
</dbReference>
<feature type="domain" description="Polymerase/histidinol phosphatase N-terminal" evidence="23">
    <location>
        <begin position="336"/>
        <end position="414"/>
    </location>
</feature>
<dbReference type="InterPro" id="IPR003583">
    <property type="entry name" value="Hlx-hairpin-Hlx_DNA-bd_motif"/>
</dbReference>
<evidence type="ECO:0000256" key="19">
    <source>
        <dbReference type="ARBA" id="ARBA00044678"/>
    </source>
</evidence>
<dbReference type="PRINTS" id="PR00870">
    <property type="entry name" value="DNAPOLXBETA"/>
</dbReference>
<dbReference type="SUPFAM" id="SSF47802">
    <property type="entry name" value="DNA polymerase beta, N-terminal domain-like"/>
    <property type="match status" value="1"/>
</dbReference>
<dbReference type="Gene3D" id="1.10.150.20">
    <property type="entry name" value="5' to 3' exonuclease, C-terminal subdomain"/>
    <property type="match status" value="1"/>
</dbReference>
<dbReference type="InterPro" id="IPR010996">
    <property type="entry name" value="HHH_MUS81"/>
</dbReference>
<evidence type="ECO:0000313" key="25">
    <source>
        <dbReference type="EMBL" id="OYV02941.1"/>
    </source>
</evidence>
<dbReference type="PANTHER" id="PTHR36928:SF1">
    <property type="entry name" value="PHOSPHATASE YCDX-RELATED"/>
    <property type="match status" value="1"/>
</dbReference>
<keyword evidence="10" id="KW-0235">DNA replication</keyword>
<dbReference type="PANTHER" id="PTHR36928">
    <property type="entry name" value="PHOSPHATASE YCDX-RELATED"/>
    <property type="match status" value="1"/>
</dbReference>
<keyword evidence="14" id="KW-0915">Sodium</keyword>
<dbReference type="InterPro" id="IPR027421">
    <property type="entry name" value="DNA_pol_lamdba_lyase_dom_sf"/>
</dbReference>
<comment type="catalytic activity">
    <reaction evidence="21">
        <text>DNA(n) + a 2'-deoxyribonucleoside 5'-triphosphate = DNA(n+1) + diphosphate</text>
        <dbReference type="Rhea" id="RHEA:22508"/>
        <dbReference type="Rhea" id="RHEA-COMP:17339"/>
        <dbReference type="Rhea" id="RHEA-COMP:17340"/>
        <dbReference type="ChEBI" id="CHEBI:33019"/>
        <dbReference type="ChEBI" id="CHEBI:61560"/>
        <dbReference type="ChEBI" id="CHEBI:173112"/>
        <dbReference type="EC" id="2.7.7.7"/>
    </reaction>
</comment>
<dbReference type="EC" id="2.7.7.7" evidence="3"/>
<evidence type="ECO:0000256" key="7">
    <source>
        <dbReference type="ARBA" id="ARBA00022634"/>
    </source>
</evidence>
<dbReference type="EC" id="4.2.99.18" evidence="4"/>
<keyword evidence="11" id="KW-0227">DNA damage</keyword>
<dbReference type="GO" id="GO:0005829">
    <property type="term" value="C:cytosol"/>
    <property type="evidence" value="ECO:0007669"/>
    <property type="project" value="TreeGrafter"/>
</dbReference>
<evidence type="ECO:0000313" key="26">
    <source>
        <dbReference type="Proteomes" id="UP000216312"/>
    </source>
</evidence>
<dbReference type="SMART" id="SM00481">
    <property type="entry name" value="POLIIIAc"/>
    <property type="match status" value="1"/>
</dbReference>
<evidence type="ECO:0000256" key="3">
    <source>
        <dbReference type="ARBA" id="ARBA00012417"/>
    </source>
</evidence>
<evidence type="ECO:0000256" key="17">
    <source>
        <dbReference type="ARBA" id="ARBA00035726"/>
    </source>
</evidence>
<dbReference type="PIRSF" id="PIRSF005047">
    <property type="entry name" value="UCP005047_YshC"/>
    <property type="match status" value="1"/>
</dbReference>
<feature type="domain" description="Helix-hairpin-helix DNA-binding motif class 1" evidence="22">
    <location>
        <begin position="91"/>
        <end position="110"/>
    </location>
</feature>
<proteinExistence type="predicted"/>
<dbReference type="Pfam" id="PF02811">
    <property type="entry name" value="PHP"/>
    <property type="match status" value="1"/>
</dbReference>
<evidence type="ECO:0000256" key="12">
    <source>
        <dbReference type="ARBA" id="ARBA00022843"/>
    </source>
</evidence>
<dbReference type="InterPro" id="IPR003141">
    <property type="entry name" value="Pol/His_phosphatase_N"/>
</dbReference>
<keyword evidence="9" id="KW-0548">Nucleotidyltransferase</keyword>
<evidence type="ECO:0000256" key="15">
    <source>
        <dbReference type="ARBA" id="ARBA00023204"/>
    </source>
</evidence>
<dbReference type="NCBIfam" id="NF006375">
    <property type="entry name" value="PRK08609.1"/>
    <property type="match status" value="1"/>
</dbReference>
<comment type="subcellular location">
    <subcellularLocation>
        <location evidence="2">Cytoplasm</location>
    </subcellularLocation>
</comment>
<dbReference type="Gene3D" id="3.30.210.10">
    <property type="entry name" value="DNA polymerase, thumb domain"/>
    <property type="match status" value="1"/>
</dbReference>
<dbReference type="GO" id="GO:0003887">
    <property type="term" value="F:DNA-directed DNA polymerase activity"/>
    <property type="evidence" value="ECO:0007669"/>
    <property type="project" value="UniProtKB-KW"/>
</dbReference>
<evidence type="ECO:0000256" key="1">
    <source>
        <dbReference type="ARBA" id="ARBA00001946"/>
    </source>
</evidence>
<accession>A0A257LW10</accession>
<dbReference type="GO" id="GO:0042578">
    <property type="term" value="F:phosphoric ester hydrolase activity"/>
    <property type="evidence" value="ECO:0007669"/>
    <property type="project" value="TreeGrafter"/>
</dbReference>
<evidence type="ECO:0000256" key="10">
    <source>
        <dbReference type="ARBA" id="ARBA00022705"/>
    </source>
</evidence>
<dbReference type="Gene3D" id="1.10.150.110">
    <property type="entry name" value="DNA polymerase beta, N-terminal domain-like"/>
    <property type="match status" value="1"/>
</dbReference>
<dbReference type="SMART" id="SM00278">
    <property type="entry name" value="HhH1"/>
    <property type="match status" value="3"/>
</dbReference>
<dbReference type="InterPro" id="IPR002054">
    <property type="entry name" value="DNA-dir_DNA_pol_X"/>
</dbReference>
<dbReference type="GO" id="GO:0003677">
    <property type="term" value="F:DNA binding"/>
    <property type="evidence" value="ECO:0007669"/>
    <property type="project" value="InterPro"/>
</dbReference>
<dbReference type="GO" id="GO:0140078">
    <property type="term" value="F:class I DNA-(apurinic or apyrimidinic site) endonuclease activity"/>
    <property type="evidence" value="ECO:0007669"/>
    <property type="project" value="UniProtKB-EC"/>
</dbReference>
<dbReference type="GO" id="GO:0008270">
    <property type="term" value="F:zinc ion binding"/>
    <property type="evidence" value="ECO:0007669"/>
    <property type="project" value="TreeGrafter"/>
</dbReference>
<evidence type="ECO:0000256" key="6">
    <source>
        <dbReference type="ARBA" id="ARBA00022481"/>
    </source>
</evidence>
<feature type="domain" description="Helix-hairpin-helix DNA-binding motif class 1" evidence="22">
    <location>
        <begin position="126"/>
        <end position="145"/>
    </location>
</feature>
<evidence type="ECO:0000256" key="9">
    <source>
        <dbReference type="ARBA" id="ARBA00022695"/>
    </source>
</evidence>
<dbReference type="Gene3D" id="3.30.460.10">
    <property type="entry name" value="Beta Polymerase, domain 2"/>
    <property type="match status" value="1"/>
</dbReference>
<keyword evidence="15" id="KW-0234">DNA repair</keyword>
<feature type="domain" description="DNA-directed DNA polymerase X" evidence="24">
    <location>
        <begin position="1"/>
        <end position="312"/>
    </location>
</feature>
<dbReference type="InterPro" id="IPR002008">
    <property type="entry name" value="DNA_pol_X_beta-like"/>
</dbReference>
<dbReference type="SUPFAM" id="SSF81301">
    <property type="entry name" value="Nucleotidyltransferase"/>
    <property type="match status" value="1"/>
</dbReference>
<evidence type="ECO:0000259" key="22">
    <source>
        <dbReference type="SMART" id="SM00278"/>
    </source>
</evidence>
<dbReference type="Pfam" id="PF14791">
    <property type="entry name" value="DNA_pol_B_thumb"/>
    <property type="match status" value="1"/>
</dbReference>
<comment type="catalytic activity">
    <reaction evidence="18">
        <text>2'-deoxyribonucleotide-(2'-deoxyribose 5'-phosphate)-2'-deoxyribonucleotide-DNA = a 3'-end 2'-deoxyribonucleotide-(2,3-dehydro-2,3-deoxyribose 5'-phosphate)-DNA + a 5'-end 5'-phospho-2'-deoxyribonucleoside-DNA + H(+)</text>
        <dbReference type="Rhea" id="RHEA:66592"/>
        <dbReference type="Rhea" id="RHEA-COMP:13180"/>
        <dbReference type="Rhea" id="RHEA-COMP:16897"/>
        <dbReference type="Rhea" id="RHEA-COMP:17067"/>
        <dbReference type="ChEBI" id="CHEBI:15378"/>
        <dbReference type="ChEBI" id="CHEBI:136412"/>
        <dbReference type="ChEBI" id="CHEBI:157695"/>
        <dbReference type="ChEBI" id="CHEBI:167181"/>
        <dbReference type="EC" id="4.2.99.18"/>
    </reaction>
</comment>
<evidence type="ECO:0000259" key="23">
    <source>
        <dbReference type="SMART" id="SM00481"/>
    </source>
</evidence>
<dbReference type="CDD" id="cd00141">
    <property type="entry name" value="NT_POLXc"/>
    <property type="match status" value="1"/>
</dbReference>
<dbReference type="SUPFAM" id="SSF89550">
    <property type="entry name" value="PHP domain-like"/>
    <property type="match status" value="1"/>
</dbReference>
<evidence type="ECO:0000256" key="14">
    <source>
        <dbReference type="ARBA" id="ARBA00023053"/>
    </source>
</evidence>
<feature type="domain" description="Helix-hairpin-helix DNA-binding motif class 1" evidence="22">
    <location>
        <begin position="51"/>
        <end position="70"/>
    </location>
</feature>
<evidence type="ECO:0000256" key="8">
    <source>
        <dbReference type="ARBA" id="ARBA00022679"/>
    </source>
</evidence>
<keyword evidence="7" id="KW-0237">DNA synthesis</keyword>
<evidence type="ECO:0000256" key="21">
    <source>
        <dbReference type="ARBA" id="ARBA00049244"/>
    </source>
</evidence>
<dbReference type="GO" id="GO:0006281">
    <property type="term" value="P:DNA repair"/>
    <property type="evidence" value="ECO:0007669"/>
    <property type="project" value="UniProtKB-KW"/>
</dbReference>
<dbReference type="InterPro" id="IPR022311">
    <property type="entry name" value="PolX-like"/>
</dbReference>
<gene>
    <name evidence="25" type="ORF">CGW93_03155</name>
</gene>
<dbReference type="AlphaFoldDB" id="A0A257LW10"/>
<sequence length="565" mass="63994">MKNAELAEIFEKIADALEFKGELPFKVNAYRKVARILRDLPEDITDIYRRGELRNVPGIGEGIAKKIVEYIETGRMHKYEEAMQDVPPDLLKLMEVPGLGPKTLKLVYERLGVKTRQDLERVLKDGSLEKLPGMGKKKVDNIKKGLEFFDRSRGRIPLGIALPLVEDLIEYLRQYPVTNISPAGSLRRMKETVGDIDILTTYDKGEELIDHFVNYPRVERVLAQGSTKGSIIVRGGYQVDLRVVPKESFGAALQYFTGSKPHNIKLRTIARARGWKISEYGVFEADKKIAGVTEDEVYGALNLPWIPPEMREDRGEVELAQQGKLPQLIGYDDLKGDTHIHTPYSDGVSSIAELVARAKQLGYEYIVLADHSHIPRSDRNFTLEMLTKRRKECEPLESQYNVKIFQSLEVDINRDGDLIVDPKLLDALDFAIAAVHIFPKDFDMTPAIIKAIRHPKIKILAHPRGRLISKREGYHVDLDRVMQVAREEGVILEINAYYDRLDLTDVDAMRAKELGIKMVIGSDAHNVGMMNHIRFGIGVARRAWLTKADVTNTLPLKEFTSFVMG</sequence>
<evidence type="ECO:0000256" key="11">
    <source>
        <dbReference type="ARBA" id="ARBA00022763"/>
    </source>
</evidence>
<evidence type="ECO:0000256" key="13">
    <source>
        <dbReference type="ARBA" id="ARBA00022932"/>
    </source>
</evidence>
<evidence type="ECO:0000256" key="5">
    <source>
        <dbReference type="ARBA" id="ARBA00020020"/>
    </source>
</evidence>
<dbReference type="InterPro" id="IPR037160">
    <property type="entry name" value="DNA_Pol_thumb_sf"/>
</dbReference>
<comment type="catalytic activity">
    <reaction evidence="19">
        <text>a 5'-end 2'-deoxyribose-2'-deoxyribonucleotide-DNA = (2E,4S)-4-hydroxypenten-2-al-5-phosphate + a 5'-end 5'-phospho-2'-deoxyribonucleoside-DNA + H(+)</text>
        <dbReference type="Rhea" id="RHEA:76255"/>
        <dbReference type="Rhea" id="RHEA-COMP:13180"/>
        <dbReference type="Rhea" id="RHEA-COMP:18657"/>
        <dbReference type="ChEBI" id="CHEBI:15378"/>
        <dbReference type="ChEBI" id="CHEBI:136412"/>
        <dbReference type="ChEBI" id="CHEBI:195194"/>
        <dbReference type="ChEBI" id="CHEBI:195195"/>
    </reaction>
</comment>
<evidence type="ECO:0000256" key="20">
    <source>
        <dbReference type="ARBA" id="ARBA00045548"/>
    </source>
</evidence>